<evidence type="ECO:0000256" key="1">
    <source>
        <dbReference type="SAM" id="SignalP"/>
    </source>
</evidence>
<feature type="chain" id="PRO_5037389975" evidence="1">
    <location>
        <begin position="22"/>
        <end position="121"/>
    </location>
</feature>
<sequence>FSGMRIIYLLLITSFVSDVNGDWFDDLVDNLHAKLIASADYIKEKAAPALREKFNDAKAKLQDPETHHAFRQWIQEKAIPAVKEKFDAAADFWKTEVMPELKQIVAAYETAKNEADSVDEH</sequence>
<proteinExistence type="predicted"/>
<protein>
    <submittedName>
        <fullName evidence="3">Uncharacterized protein</fullName>
    </submittedName>
</protein>
<dbReference type="WBParaSite" id="PgR001X_g272_t01">
    <property type="protein sequence ID" value="PgR001X_g272_t01"/>
    <property type="gene ID" value="PgR001X_g272"/>
</dbReference>
<evidence type="ECO:0000313" key="2">
    <source>
        <dbReference type="Proteomes" id="UP000887569"/>
    </source>
</evidence>
<dbReference type="AlphaFoldDB" id="A0A915A9Y7"/>
<evidence type="ECO:0000313" key="3">
    <source>
        <dbReference type="WBParaSite" id="PgR001X_g272_t01"/>
    </source>
</evidence>
<accession>A0A915A9Y7</accession>
<name>A0A915A9Y7_PARUN</name>
<feature type="signal peptide" evidence="1">
    <location>
        <begin position="1"/>
        <end position="21"/>
    </location>
</feature>
<keyword evidence="2" id="KW-1185">Reference proteome</keyword>
<organism evidence="2 3">
    <name type="scientific">Parascaris univalens</name>
    <name type="common">Nematode worm</name>
    <dbReference type="NCBI Taxonomy" id="6257"/>
    <lineage>
        <taxon>Eukaryota</taxon>
        <taxon>Metazoa</taxon>
        <taxon>Ecdysozoa</taxon>
        <taxon>Nematoda</taxon>
        <taxon>Chromadorea</taxon>
        <taxon>Rhabditida</taxon>
        <taxon>Spirurina</taxon>
        <taxon>Ascaridomorpha</taxon>
        <taxon>Ascaridoidea</taxon>
        <taxon>Ascarididae</taxon>
        <taxon>Parascaris</taxon>
    </lineage>
</organism>
<reference evidence="3" key="1">
    <citation type="submission" date="2022-11" db="UniProtKB">
        <authorList>
            <consortium name="WormBaseParasite"/>
        </authorList>
    </citation>
    <scope>IDENTIFICATION</scope>
</reference>
<dbReference type="Proteomes" id="UP000887569">
    <property type="component" value="Unplaced"/>
</dbReference>
<keyword evidence="1" id="KW-0732">Signal</keyword>